<gene>
    <name evidence="1" type="ORF">BRADI_4g20962v3</name>
</gene>
<dbReference type="EnsemblPlants" id="PNT63782">
    <property type="protein sequence ID" value="PNT63782"/>
    <property type="gene ID" value="BRADI_4g20962v3"/>
</dbReference>
<evidence type="ECO:0000313" key="2">
    <source>
        <dbReference type="EnsemblPlants" id="PNT63782"/>
    </source>
</evidence>
<reference evidence="1 2" key="1">
    <citation type="journal article" date="2010" name="Nature">
        <title>Genome sequencing and analysis of the model grass Brachypodium distachyon.</title>
        <authorList>
            <consortium name="International Brachypodium Initiative"/>
        </authorList>
    </citation>
    <scope>NUCLEOTIDE SEQUENCE [LARGE SCALE GENOMIC DNA]</scope>
    <source>
        <strain evidence="1 2">Bd21</strain>
    </source>
</reference>
<dbReference type="Gramene" id="PNT63782">
    <property type="protein sequence ID" value="PNT63782"/>
    <property type="gene ID" value="BRADI_4g20962v3"/>
</dbReference>
<dbReference type="InParanoid" id="A0A2K2CP31"/>
<dbReference type="Proteomes" id="UP000008810">
    <property type="component" value="Chromosome 4"/>
</dbReference>
<dbReference type="EMBL" id="CM000883">
    <property type="protein sequence ID" value="PNT63782.1"/>
    <property type="molecule type" value="Genomic_DNA"/>
</dbReference>
<sequence length="69" mass="7892">MRTSASRMKQVIQQESETTVLLSKENIKFSFHSRPFTEMQLLSNKKSHNYGDATTKATISSNVKERLSN</sequence>
<protein>
    <submittedName>
        <fullName evidence="1 2">Uncharacterized protein</fullName>
    </submittedName>
</protein>
<dbReference type="OrthoDB" id="4217619at2759"/>
<evidence type="ECO:0000313" key="1">
    <source>
        <dbReference type="EMBL" id="PNT63782.1"/>
    </source>
</evidence>
<dbReference type="AlphaFoldDB" id="A0A2K2CP31"/>
<evidence type="ECO:0000313" key="3">
    <source>
        <dbReference type="Proteomes" id="UP000008810"/>
    </source>
</evidence>
<keyword evidence="3" id="KW-1185">Reference proteome</keyword>
<proteinExistence type="predicted"/>
<accession>A0A2K2CP31</accession>
<organism evidence="1">
    <name type="scientific">Brachypodium distachyon</name>
    <name type="common">Purple false brome</name>
    <name type="synonym">Trachynia distachya</name>
    <dbReference type="NCBI Taxonomy" id="15368"/>
    <lineage>
        <taxon>Eukaryota</taxon>
        <taxon>Viridiplantae</taxon>
        <taxon>Streptophyta</taxon>
        <taxon>Embryophyta</taxon>
        <taxon>Tracheophyta</taxon>
        <taxon>Spermatophyta</taxon>
        <taxon>Magnoliopsida</taxon>
        <taxon>Liliopsida</taxon>
        <taxon>Poales</taxon>
        <taxon>Poaceae</taxon>
        <taxon>BOP clade</taxon>
        <taxon>Pooideae</taxon>
        <taxon>Stipodae</taxon>
        <taxon>Brachypodieae</taxon>
        <taxon>Brachypodium</taxon>
    </lineage>
</organism>
<reference evidence="1" key="2">
    <citation type="submission" date="2017-06" db="EMBL/GenBank/DDBJ databases">
        <title>WGS assembly of Brachypodium distachyon.</title>
        <authorList>
            <consortium name="The International Brachypodium Initiative"/>
            <person name="Lucas S."/>
            <person name="Harmon-Smith M."/>
            <person name="Lail K."/>
            <person name="Tice H."/>
            <person name="Grimwood J."/>
            <person name="Bruce D."/>
            <person name="Barry K."/>
            <person name="Shu S."/>
            <person name="Lindquist E."/>
            <person name="Wang M."/>
            <person name="Pitluck S."/>
            <person name="Vogel J.P."/>
            <person name="Garvin D.F."/>
            <person name="Mockler T.C."/>
            <person name="Schmutz J."/>
            <person name="Rokhsar D."/>
            <person name="Bevan M.W."/>
        </authorList>
    </citation>
    <scope>NUCLEOTIDE SEQUENCE</scope>
    <source>
        <strain evidence="1">Bd21</strain>
    </source>
</reference>
<reference evidence="2" key="3">
    <citation type="submission" date="2018-08" db="UniProtKB">
        <authorList>
            <consortium name="EnsemblPlants"/>
        </authorList>
    </citation>
    <scope>IDENTIFICATION</scope>
    <source>
        <strain evidence="2">cv. Bd21</strain>
    </source>
</reference>
<name>A0A2K2CP31_BRADI</name>